<dbReference type="PANTHER" id="PTHR16052:SF0">
    <property type="entry name" value="TBCC DOMAIN-CONTAINING PROTEIN 1"/>
    <property type="match status" value="1"/>
</dbReference>
<dbReference type="Gene3D" id="2.160.20.70">
    <property type="match status" value="1"/>
</dbReference>
<dbReference type="SUPFAM" id="SSF69340">
    <property type="entry name" value="C-terminal domain of adenylylcyclase associated protein"/>
    <property type="match status" value="1"/>
</dbReference>
<dbReference type="PANTHER" id="PTHR16052">
    <property type="entry name" value="TBCC DOMAIN-CONTAINING PROTEIN 1"/>
    <property type="match status" value="1"/>
</dbReference>
<dbReference type="EMBL" id="CAXAMM010039117">
    <property type="protein sequence ID" value="CAK9083786.1"/>
    <property type="molecule type" value="Genomic_DNA"/>
</dbReference>
<dbReference type="InterPro" id="IPR017901">
    <property type="entry name" value="C-CAP_CF_C-like"/>
</dbReference>
<gene>
    <name evidence="4" type="ORF">SCF082_LOCUS39757</name>
</gene>
<dbReference type="InterPro" id="IPR039589">
    <property type="entry name" value="TBCC1"/>
</dbReference>
<dbReference type="PROSITE" id="PS51329">
    <property type="entry name" value="C_CAP_COFACTOR_C"/>
    <property type="match status" value="1"/>
</dbReference>
<dbReference type="InterPro" id="IPR012945">
    <property type="entry name" value="Tubulin-bd_cofactor_C_dom"/>
</dbReference>
<dbReference type="Pfam" id="PF07986">
    <property type="entry name" value="TBCC"/>
    <property type="match status" value="1"/>
</dbReference>
<accession>A0ABP0Q9Y6</accession>
<evidence type="ECO:0000259" key="3">
    <source>
        <dbReference type="PROSITE" id="PS51329"/>
    </source>
</evidence>
<feature type="compositionally biased region" description="Polar residues" evidence="2">
    <location>
        <begin position="785"/>
        <end position="802"/>
    </location>
</feature>
<evidence type="ECO:0000256" key="2">
    <source>
        <dbReference type="SAM" id="MobiDB-lite"/>
    </source>
</evidence>
<protein>
    <submittedName>
        <fullName evidence="4">TBCC domain-containing protein 1</fullName>
    </submittedName>
</protein>
<organism evidence="4 5">
    <name type="scientific">Durusdinium trenchii</name>
    <dbReference type="NCBI Taxonomy" id="1381693"/>
    <lineage>
        <taxon>Eukaryota</taxon>
        <taxon>Sar</taxon>
        <taxon>Alveolata</taxon>
        <taxon>Dinophyceae</taxon>
        <taxon>Suessiales</taxon>
        <taxon>Symbiodiniaceae</taxon>
        <taxon>Durusdinium</taxon>
    </lineage>
</organism>
<dbReference type="InterPro" id="IPR016098">
    <property type="entry name" value="CAP/MinC_C"/>
</dbReference>
<dbReference type="Proteomes" id="UP001642464">
    <property type="component" value="Unassembled WGS sequence"/>
</dbReference>
<feature type="region of interest" description="Disordered" evidence="2">
    <location>
        <begin position="701"/>
        <end position="832"/>
    </location>
</feature>
<evidence type="ECO:0000313" key="4">
    <source>
        <dbReference type="EMBL" id="CAK9083786.1"/>
    </source>
</evidence>
<reference evidence="4 5" key="1">
    <citation type="submission" date="2024-02" db="EMBL/GenBank/DDBJ databases">
        <authorList>
            <person name="Chen Y."/>
            <person name="Shah S."/>
            <person name="Dougan E. K."/>
            <person name="Thang M."/>
            <person name="Chan C."/>
        </authorList>
    </citation>
    <scope>NUCLEOTIDE SEQUENCE [LARGE SCALE GENOMIC DNA]</scope>
</reference>
<dbReference type="InterPro" id="IPR036223">
    <property type="entry name" value="CAP_C_sf"/>
</dbReference>
<name>A0ABP0Q9Y6_9DINO</name>
<comment type="similarity">
    <text evidence="1">Belongs to the TBCC family.</text>
</comment>
<feature type="compositionally biased region" description="Low complexity" evidence="2">
    <location>
        <begin position="120"/>
        <end position="143"/>
    </location>
</feature>
<feature type="region of interest" description="Disordered" evidence="2">
    <location>
        <begin position="113"/>
        <end position="148"/>
    </location>
</feature>
<feature type="compositionally biased region" description="Polar residues" evidence="2">
    <location>
        <begin position="716"/>
        <end position="734"/>
    </location>
</feature>
<comment type="caution">
    <text evidence="4">The sequence shown here is derived from an EMBL/GenBank/DDBJ whole genome shotgun (WGS) entry which is preliminary data.</text>
</comment>
<evidence type="ECO:0000313" key="5">
    <source>
        <dbReference type="Proteomes" id="UP001642464"/>
    </source>
</evidence>
<sequence>MSRIIWVRSEVFDHGVFNTSIRWSSSKVLTFITTLQSHMATTTLSKEAWLDLSVSKCKPALSETEASTYWSVFSVLQQSILGDPGDVMDIRLIGIMLICQIFSSTRAKEAQAKSEAWNERAPGSLSPRSSPRGGAKTSSSHGTSGTGRGAELTQALHGFVKQHLGAWLQIVSLSLQTDPSVITSEEFDILGLVLCGGTSKTQPLWKLSDALPDLASKSSMAAADLRKAVGKLLSWNEDIYTIDVAKDGLEPRAKTLNLSNVLKGIWFHRPHNAEIEYLNISDCKDSTIYVTARIRFCLITGCENTTIILGGVSTICTTHNCEKVSIHVAAHCYKMENCIDTSAFLYCHLPPIITGDTRGIKLAPYNVLHSHMASVLHGSQMTLDREFVDIWAHPICCTAGMAGETLTRTTREALFEEQNTTYHFVHPSKFFPVVVPETGPRGVAPQLVLPEVYDKAMKERQEEIRELMSQMRNLSSESAQRKAQDRLQSCFKDWLQSTGKVRQLSDLAKFAAQFQQRRCGVTWALFWKTPRTRSPNIWMRVHASELEVSVPENCFTFMSERMEKNADALRKMVQADLTTIAGRCELMTDALRRRAEAEAERGVAPRQGLLEGSSDGDQLHELRVTLDGGVQFLADRLLVLHRELMEIYSAISLKEESSQHRQFTQSGMAFGASPSAARNGQVMPATAALAMPAMRGAPVGYQGSHDPGTFGPGSGAQYQNAPQAVQRHQGTFPTPFQCETWEMPQPQHAGPQHVPQQVQHAGPALSGDLHGQHGQHGQGQLQQGPSFDQSLDGSGDESTPSLSGHFEAADADAGVRRSSSHRHGTGTALAGA</sequence>
<feature type="domain" description="C-CAP/cofactor C-like" evidence="3">
    <location>
        <begin position="251"/>
        <end position="395"/>
    </location>
</feature>
<evidence type="ECO:0000256" key="1">
    <source>
        <dbReference type="ARBA" id="ARBA00008848"/>
    </source>
</evidence>
<proteinExistence type="inferred from homology"/>
<keyword evidence="5" id="KW-1185">Reference proteome</keyword>